<sequence length="115" mass="13293">MRQFRRLLSIAPNSDETVYLVADNSGRNGSAWCEADLESAVEIVIQDLLAGEYRKPIRIVAFNPAERWSEDVSEDIAREIRRRCNLQLSDVPSHLQEFVDRYSPQDMQQFSLHLV</sequence>
<evidence type="ECO:0000313" key="1">
    <source>
        <dbReference type="EMBL" id="APG09536.1"/>
    </source>
</evidence>
<dbReference type="EMBL" id="CP017637">
    <property type="protein sequence ID" value="APG09536.1"/>
    <property type="molecule type" value="Genomic_DNA"/>
</dbReference>
<name>A0A0A3Z768_BRAJP</name>
<proteinExistence type="predicted"/>
<dbReference type="Proteomes" id="UP000181962">
    <property type="component" value="Chromosome"/>
</dbReference>
<reference evidence="1 4" key="2">
    <citation type="submission" date="2016-11" db="EMBL/GenBank/DDBJ databases">
        <title>Complete Genome Sequence of Bradyrhizobium sp. strain J5, an isolated from soybean nodule in Hokkaido.</title>
        <authorList>
            <person name="Kanehara K."/>
        </authorList>
    </citation>
    <scope>NUCLEOTIDE SEQUENCE [LARGE SCALE GENOMIC DNA]</scope>
    <source>
        <strain evidence="1 4">J5</strain>
    </source>
</reference>
<organism evidence="2 3">
    <name type="scientific">Bradyrhizobium japonicum</name>
    <dbReference type="NCBI Taxonomy" id="375"/>
    <lineage>
        <taxon>Bacteria</taxon>
        <taxon>Pseudomonadati</taxon>
        <taxon>Pseudomonadota</taxon>
        <taxon>Alphaproteobacteria</taxon>
        <taxon>Hyphomicrobiales</taxon>
        <taxon>Nitrobacteraceae</taxon>
        <taxon>Bradyrhizobium</taxon>
    </lineage>
</organism>
<evidence type="ECO:0000313" key="4">
    <source>
        <dbReference type="Proteomes" id="UP000181962"/>
    </source>
</evidence>
<accession>A0A0A3Z768</accession>
<gene>
    <name evidence="1" type="ORF">BKD09_14425</name>
    <name evidence="2" type="ORF">MA20_03195</name>
</gene>
<evidence type="ECO:0000313" key="2">
    <source>
        <dbReference type="EMBL" id="KGT81738.1"/>
    </source>
</evidence>
<dbReference type="Proteomes" id="UP000030377">
    <property type="component" value="Unassembled WGS sequence"/>
</dbReference>
<dbReference type="RefSeq" id="WP_041953475.1">
    <property type="nucleotide sequence ID" value="NZ_CP017637.1"/>
</dbReference>
<evidence type="ECO:0000313" key="3">
    <source>
        <dbReference type="Proteomes" id="UP000030377"/>
    </source>
</evidence>
<dbReference type="AlphaFoldDB" id="A0A0A3Z768"/>
<reference evidence="2 3" key="1">
    <citation type="submission" date="2014-09" db="EMBL/GenBank/DDBJ databases">
        <title>Draft genome of Bradyrhizobium japonicum Is-34.</title>
        <authorList>
            <person name="Tsurumaru H."/>
            <person name="Yamakawa T."/>
            <person name="Hashimoto S."/>
            <person name="Okizaki K."/>
            <person name="Kanesaki Y."/>
            <person name="Yoshikawa H."/>
            <person name="Yajima S."/>
        </authorList>
    </citation>
    <scope>NUCLEOTIDE SEQUENCE [LARGE SCALE GENOMIC DNA]</scope>
    <source>
        <strain evidence="2 3">Is-34</strain>
    </source>
</reference>
<dbReference type="OrthoDB" id="8248633at2"/>
<dbReference type="EMBL" id="JRPN01000001">
    <property type="protein sequence ID" value="KGT81738.1"/>
    <property type="molecule type" value="Genomic_DNA"/>
</dbReference>
<protein>
    <submittedName>
        <fullName evidence="2">Uncharacterized protein</fullName>
    </submittedName>
</protein>
<dbReference type="STRING" id="375.BKD09_RS14425"/>